<name>A0AAD4RWG8_9MAGN</name>
<dbReference type="EMBL" id="JAJJMB010017633">
    <property type="protein sequence ID" value="KAI3836933.1"/>
    <property type="molecule type" value="Genomic_DNA"/>
</dbReference>
<comment type="caution">
    <text evidence="1">The sequence shown here is derived from an EMBL/GenBank/DDBJ whole genome shotgun (WGS) entry which is preliminary data.</text>
</comment>
<organism evidence="1 2">
    <name type="scientific">Papaver atlanticum</name>
    <dbReference type="NCBI Taxonomy" id="357466"/>
    <lineage>
        <taxon>Eukaryota</taxon>
        <taxon>Viridiplantae</taxon>
        <taxon>Streptophyta</taxon>
        <taxon>Embryophyta</taxon>
        <taxon>Tracheophyta</taxon>
        <taxon>Spermatophyta</taxon>
        <taxon>Magnoliopsida</taxon>
        <taxon>Ranunculales</taxon>
        <taxon>Papaveraceae</taxon>
        <taxon>Papaveroideae</taxon>
        <taxon>Papaver</taxon>
    </lineage>
</organism>
<proteinExistence type="predicted"/>
<evidence type="ECO:0000313" key="1">
    <source>
        <dbReference type="EMBL" id="KAI3836933.1"/>
    </source>
</evidence>
<reference evidence="1" key="1">
    <citation type="submission" date="2022-04" db="EMBL/GenBank/DDBJ databases">
        <title>A functionally conserved STORR gene fusion in Papaver species that diverged 16.8 million years ago.</title>
        <authorList>
            <person name="Catania T."/>
        </authorList>
    </citation>
    <scope>NUCLEOTIDE SEQUENCE</scope>
    <source>
        <strain evidence="1">S-188037</strain>
    </source>
</reference>
<sequence length="163" mass="18664">IAAGSPNNYYLNPSENLWKIASKWSVVEYQDVIVLTIYMRGLAPDGVYISVEGKFININIGQDGYKMPAGYADKIGMKNFTVELNPNFLQLGVTCDYTKASEGISRWYIFKLNAEDIKNNVERMHVLKLTPEEIKNYAERMNDSEPKAEENKNFYLARLHTPE</sequence>
<gene>
    <name evidence="1" type="ORF">MKW98_005266</name>
</gene>
<evidence type="ECO:0000313" key="2">
    <source>
        <dbReference type="Proteomes" id="UP001202328"/>
    </source>
</evidence>
<accession>A0AAD4RWG8</accession>
<dbReference type="Proteomes" id="UP001202328">
    <property type="component" value="Unassembled WGS sequence"/>
</dbReference>
<keyword evidence="2" id="KW-1185">Reference proteome</keyword>
<dbReference type="AlphaFoldDB" id="A0AAD4RWG8"/>
<protein>
    <submittedName>
        <fullName evidence="1">Uncharacterized protein</fullName>
    </submittedName>
</protein>
<feature type="non-terminal residue" evidence="1">
    <location>
        <position position="1"/>
    </location>
</feature>